<dbReference type="RefSeq" id="XP_038790906.1">
    <property type="nucleotide sequence ID" value="XM_038925050.1"/>
</dbReference>
<keyword evidence="4 7" id="KW-0472">Membrane</keyword>
<dbReference type="PANTHER" id="PTHR33048:SF42">
    <property type="entry name" value="INTEGRAL MEMBRANE PROTEIN"/>
    <property type="match status" value="1"/>
</dbReference>
<feature type="transmembrane region" description="Helical" evidence="7">
    <location>
        <begin position="118"/>
        <end position="138"/>
    </location>
</feature>
<proteinExistence type="inferred from homology"/>
<feature type="transmembrane region" description="Helical" evidence="7">
    <location>
        <begin position="246"/>
        <end position="263"/>
    </location>
</feature>
<keyword evidence="3 7" id="KW-1133">Transmembrane helix</keyword>
<feature type="compositionally biased region" description="Basic and acidic residues" evidence="6">
    <location>
        <begin position="431"/>
        <end position="444"/>
    </location>
</feature>
<feature type="transmembrane region" description="Helical" evidence="7">
    <location>
        <begin position="193"/>
        <end position="215"/>
    </location>
</feature>
<reference evidence="9" key="2">
    <citation type="submission" date="2020-08" db="EMBL/GenBank/DDBJ databases">
        <title>Draft Genome Sequence of Cumin Blight Pathogen Alternaria burnsii.</title>
        <authorList>
            <person name="Feng Z."/>
        </authorList>
    </citation>
    <scope>NUCLEOTIDE SEQUENCE</scope>
    <source>
        <strain evidence="9">CBS107.38</strain>
    </source>
</reference>
<evidence type="ECO:0000256" key="6">
    <source>
        <dbReference type="SAM" id="MobiDB-lite"/>
    </source>
</evidence>
<dbReference type="GO" id="GO:0016020">
    <property type="term" value="C:membrane"/>
    <property type="evidence" value="ECO:0007669"/>
    <property type="project" value="UniProtKB-SubCell"/>
</dbReference>
<feature type="transmembrane region" description="Helical" evidence="7">
    <location>
        <begin position="275"/>
        <end position="293"/>
    </location>
</feature>
<dbReference type="AlphaFoldDB" id="A0A8H7BAJ4"/>
<evidence type="ECO:0000256" key="3">
    <source>
        <dbReference type="ARBA" id="ARBA00022989"/>
    </source>
</evidence>
<evidence type="ECO:0000313" key="9">
    <source>
        <dbReference type="EMBL" id="KAF7681027.1"/>
    </source>
</evidence>
<gene>
    <name evidence="9" type="ORF">GT037_000003</name>
</gene>
<comment type="similarity">
    <text evidence="5">Belongs to the SAT4 family.</text>
</comment>
<dbReference type="GeneID" id="62198228"/>
<dbReference type="Pfam" id="PF20684">
    <property type="entry name" value="Fung_rhodopsin"/>
    <property type="match status" value="1"/>
</dbReference>
<feature type="region of interest" description="Disordered" evidence="6">
    <location>
        <begin position="348"/>
        <end position="390"/>
    </location>
</feature>
<feature type="region of interest" description="Disordered" evidence="6">
    <location>
        <begin position="413"/>
        <end position="444"/>
    </location>
</feature>
<comment type="caution">
    <text evidence="9">The sequence shown here is derived from an EMBL/GenBank/DDBJ whole genome shotgun (WGS) entry which is preliminary data.</text>
</comment>
<evidence type="ECO:0000256" key="5">
    <source>
        <dbReference type="ARBA" id="ARBA00038359"/>
    </source>
</evidence>
<sequence>MGHGFSAEYPLLKEKGEHRPLSTRMTSIRNPILNPLLNAVGYKLDPCPTSISFNSFSFSPFLNPNQMSGIENWVSNPKETHGPLMSVVTWSLLSVAAAFLFPRLYIRWRQGKLWLDDCTLVVAWILLLVQVSINQVSINMGYGGHTLDLDLRNLDKMMYIGAAELTIYTIAIALSKISFGLTLLRLTDGWVRLYVYFAISTLAIFAIPATIIPWVQCKPLAKTFVDFIPGECINKQPSVVYGRFQAVWSALMDLSLAVLPWKILWKLQMRTAEKIGACVAMSLGILAGVTSIVRSTYIAKLTTQDVSYESYNAIIWAVAECSMAIVATSIPVLRVVLKHAVNSALEGYTGSSRTKSRTKSRSYPSKATSSGNPMSTRQSSKKTPDITVSGECGDSVKEVFGRGSQGNYVQLDDLAVDEETGRITASSPESLPDHAERHVPNWHV</sequence>
<evidence type="ECO:0000313" key="10">
    <source>
        <dbReference type="Proteomes" id="UP000596902"/>
    </source>
</evidence>
<evidence type="ECO:0000256" key="2">
    <source>
        <dbReference type="ARBA" id="ARBA00022692"/>
    </source>
</evidence>
<name>A0A8H7BAJ4_9PLEO</name>
<feature type="transmembrane region" description="Helical" evidence="7">
    <location>
        <begin position="87"/>
        <end position="106"/>
    </location>
</feature>
<reference evidence="9" key="1">
    <citation type="submission" date="2020-01" db="EMBL/GenBank/DDBJ databases">
        <authorList>
            <person name="Feng Z.H.Z."/>
        </authorList>
    </citation>
    <scope>NUCLEOTIDE SEQUENCE</scope>
    <source>
        <strain evidence="9">CBS107.38</strain>
    </source>
</reference>
<dbReference type="OrthoDB" id="3934549at2759"/>
<dbReference type="InterPro" id="IPR049326">
    <property type="entry name" value="Rhodopsin_dom_fungi"/>
</dbReference>
<keyword evidence="2 7" id="KW-0812">Transmembrane</keyword>
<feature type="compositionally biased region" description="Polar residues" evidence="6">
    <location>
        <begin position="367"/>
        <end position="378"/>
    </location>
</feature>
<evidence type="ECO:0000256" key="4">
    <source>
        <dbReference type="ARBA" id="ARBA00023136"/>
    </source>
</evidence>
<dbReference type="PANTHER" id="PTHR33048">
    <property type="entry name" value="PTH11-LIKE INTEGRAL MEMBRANE PROTEIN (AFU_ORTHOLOGUE AFUA_5G11245)"/>
    <property type="match status" value="1"/>
</dbReference>
<feature type="transmembrane region" description="Helical" evidence="7">
    <location>
        <begin position="313"/>
        <end position="337"/>
    </location>
</feature>
<organism evidence="9 10">
    <name type="scientific">Alternaria burnsii</name>
    <dbReference type="NCBI Taxonomy" id="1187904"/>
    <lineage>
        <taxon>Eukaryota</taxon>
        <taxon>Fungi</taxon>
        <taxon>Dikarya</taxon>
        <taxon>Ascomycota</taxon>
        <taxon>Pezizomycotina</taxon>
        <taxon>Dothideomycetes</taxon>
        <taxon>Pleosporomycetidae</taxon>
        <taxon>Pleosporales</taxon>
        <taxon>Pleosporineae</taxon>
        <taxon>Pleosporaceae</taxon>
        <taxon>Alternaria</taxon>
        <taxon>Alternaria sect. Alternaria</taxon>
    </lineage>
</organism>
<dbReference type="InterPro" id="IPR052337">
    <property type="entry name" value="SAT4-like"/>
</dbReference>
<protein>
    <recommendedName>
        <fullName evidence="8">Rhodopsin domain-containing protein</fullName>
    </recommendedName>
</protein>
<comment type="subcellular location">
    <subcellularLocation>
        <location evidence="1">Membrane</location>
        <topology evidence="1">Multi-pass membrane protein</topology>
    </subcellularLocation>
</comment>
<feature type="transmembrane region" description="Helical" evidence="7">
    <location>
        <begin position="158"/>
        <end position="181"/>
    </location>
</feature>
<keyword evidence="10" id="KW-1185">Reference proteome</keyword>
<evidence type="ECO:0000256" key="1">
    <source>
        <dbReference type="ARBA" id="ARBA00004141"/>
    </source>
</evidence>
<evidence type="ECO:0000259" key="8">
    <source>
        <dbReference type="Pfam" id="PF20684"/>
    </source>
</evidence>
<feature type="domain" description="Rhodopsin" evidence="8">
    <location>
        <begin position="103"/>
        <end position="338"/>
    </location>
</feature>
<accession>A0A8H7BAJ4</accession>
<dbReference type="Proteomes" id="UP000596902">
    <property type="component" value="Unassembled WGS sequence"/>
</dbReference>
<evidence type="ECO:0000256" key="7">
    <source>
        <dbReference type="SAM" id="Phobius"/>
    </source>
</evidence>
<dbReference type="EMBL" id="JAAABM010000001">
    <property type="protein sequence ID" value="KAF7681027.1"/>
    <property type="molecule type" value="Genomic_DNA"/>
</dbReference>